<dbReference type="Proteomes" id="UP000625711">
    <property type="component" value="Unassembled WGS sequence"/>
</dbReference>
<reference evidence="1" key="1">
    <citation type="submission" date="2020-08" db="EMBL/GenBank/DDBJ databases">
        <title>Genome sequencing and assembly of the red palm weevil Rhynchophorus ferrugineus.</title>
        <authorList>
            <person name="Dias G.B."/>
            <person name="Bergman C.M."/>
            <person name="Manee M."/>
        </authorList>
    </citation>
    <scope>NUCLEOTIDE SEQUENCE</scope>
    <source>
        <strain evidence="1">AA-2017</strain>
        <tissue evidence="1">Whole larva</tissue>
    </source>
</reference>
<name>A0A834MA64_RHYFE</name>
<evidence type="ECO:0000313" key="2">
    <source>
        <dbReference type="Proteomes" id="UP000625711"/>
    </source>
</evidence>
<protein>
    <submittedName>
        <fullName evidence="1">Uncharacterized protein</fullName>
    </submittedName>
</protein>
<comment type="caution">
    <text evidence="1">The sequence shown here is derived from an EMBL/GenBank/DDBJ whole genome shotgun (WGS) entry which is preliminary data.</text>
</comment>
<sequence>PPPTFWEAAADAILLKKTIKGFEQTGQEQEKIFFTSHPDKPDQTEFNEKWPYENDLIIENTDNVEH</sequence>
<dbReference type="EMBL" id="JAACXV010007082">
    <property type="protein sequence ID" value="KAF7276388.1"/>
    <property type="molecule type" value="Genomic_DNA"/>
</dbReference>
<organism evidence="1 2">
    <name type="scientific">Rhynchophorus ferrugineus</name>
    <name type="common">Red palm weevil</name>
    <name type="synonym">Curculio ferrugineus</name>
    <dbReference type="NCBI Taxonomy" id="354439"/>
    <lineage>
        <taxon>Eukaryota</taxon>
        <taxon>Metazoa</taxon>
        <taxon>Ecdysozoa</taxon>
        <taxon>Arthropoda</taxon>
        <taxon>Hexapoda</taxon>
        <taxon>Insecta</taxon>
        <taxon>Pterygota</taxon>
        <taxon>Neoptera</taxon>
        <taxon>Endopterygota</taxon>
        <taxon>Coleoptera</taxon>
        <taxon>Polyphaga</taxon>
        <taxon>Cucujiformia</taxon>
        <taxon>Curculionidae</taxon>
        <taxon>Dryophthorinae</taxon>
        <taxon>Rhynchophorus</taxon>
    </lineage>
</organism>
<accession>A0A834MA64</accession>
<dbReference type="OrthoDB" id="6752967at2759"/>
<keyword evidence="2" id="KW-1185">Reference proteome</keyword>
<proteinExistence type="predicted"/>
<evidence type="ECO:0000313" key="1">
    <source>
        <dbReference type="EMBL" id="KAF7276388.1"/>
    </source>
</evidence>
<dbReference type="AlphaFoldDB" id="A0A834MA64"/>
<gene>
    <name evidence="1" type="ORF">GWI33_010373</name>
</gene>
<feature type="non-terminal residue" evidence="1">
    <location>
        <position position="1"/>
    </location>
</feature>